<evidence type="ECO:0000259" key="3">
    <source>
        <dbReference type="PROSITE" id="PS50893"/>
    </source>
</evidence>
<accession>A0A1H1EPH6</accession>
<name>A0A1H1EPH6_9MICC</name>
<dbReference type="PROSITE" id="PS50893">
    <property type="entry name" value="ABC_TRANSPORTER_2"/>
    <property type="match status" value="2"/>
</dbReference>
<keyword evidence="5" id="KW-1185">Reference proteome</keyword>
<gene>
    <name evidence="4" type="ORF">SAMN04489742_3007</name>
</gene>
<dbReference type="GO" id="GO:0016887">
    <property type="term" value="F:ATP hydrolysis activity"/>
    <property type="evidence" value="ECO:0007669"/>
    <property type="project" value="InterPro"/>
</dbReference>
<sequence length="561" mass="59933">MPAGISFRRNGVILSAHIQLSHLSHGYGGRLLLDNVSLVVPFGEHLAIIGENGAGKSTLLRLLAGLEQQDAGTVTVHGSHGYLGQTLDLPPSFSVGQAIDASLSGLRAMETELRGLEAAMAGGKEQENGRYDELLAAYRLRDGYAADARVDGALDGLGLGQVTRDRMIGSLSGGEQGRLALACLLADPAPVLLLDEPTNHLDNSAVEWLEHALAAHPGTVVAVSHDRTFLQRVATTVVEVDADRRSLARYGNGYTGYLREKAAERQRWVQAYGTWLDAVAAERAKIARHREQFGDVPDRPDKDKMAFSYKTSTVESARTSRLRNAQERLRRLQAQPVQRPPEPLKLAADFGGTGLTGTMLEASGVVVEGRLHVAKLQLAAGQKLLVSGPNGAGKTTLLDVLAGRLVPDSGTVSRHGELGYLPQELAPPAHPTHRLLQAFSAGLPGDTEEHAEKLLALGLFRTVDFFVPVGALSVGQYRRLALARLLVGHYDVLLFDEPTNHLAPALVGELEEALAAYAGTLVMVSHDRQLGAWFAGRFGGTGAGAELRLVDGRVASFPVPV</sequence>
<evidence type="ECO:0000313" key="5">
    <source>
        <dbReference type="Proteomes" id="UP000181917"/>
    </source>
</evidence>
<protein>
    <submittedName>
        <fullName evidence="4">Macrolide transport system ATP-binding/permease protein</fullName>
    </submittedName>
</protein>
<evidence type="ECO:0000256" key="1">
    <source>
        <dbReference type="ARBA" id="ARBA00022741"/>
    </source>
</evidence>
<reference evidence="4 5" key="1">
    <citation type="submission" date="2016-10" db="EMBL/GenBank/DDBJ databases">
        <authorList>
            <person name="de Groot N.N."/>
        </authorList>
    </citation>
    <scope>NUCLEOTIDE SEQUENCE [LARGE SCALE GENOMIC DNA]</scope>
    <source>
        <strain evidence="4 5">DSM 20117</strain>
    </source>
</reference>
<dbReference type="InterPro" id="IPR051309">
    <property type="entry name" value="ABCF_ATPase"/>
</dbReference>
<dbReference type="InterPro" id="IPR003439">
    <property type="entry name" value="ABC_transporter-like_ATP-bd"/>
</dbReference>
<feature type="domain" description="ABC transporter" evidence="3">
    <location>
        <begin position="355"/>
        <end position="560"/>
    </location>
</feature>
<keyword evidence="2 4" id="KW-0067">ATP-binding</keyword>
<evidence type="ECO:0000256" key="2">
    <source>
        <dbReference type="ARBA" id="ARBA00022840"/>
    </source>
</evidence>
<organism evidence="4 5">
    <name type="scientific">Crystallibacter crystallopoietes</name>
    <dbReference type="NCBI Taxonomy" id="37928"/>
    <lineage>
        <taxon>Bacteria</taxon>
        <taxon>Bacillati</taxon>
        <taxon>Actinomycetota</taxon>
        <taxon>Actinomycetes</taxon>
        <taxon>Micrococcales</taxon>
        <taxon>Micrococcaceae</taxon>
        <taxon>Crystallibacter</taxon>
    </lineage>
</organism>
<dbReference type="SUPFAM" id="SSF52540">
    <property type="entry name" value="P-loop containing nucleoside triphosphate hydrolases"/>
    <property type="match status" value="2"/>
</dbReference>
<dbReference type="GO" id="GO:0005524">
    <property type="term" value="F:ATP binding"/>
    <property type="evidence" value="ECO:0007669"/>
    <property type="project" value="UniProtKB-KW"/>
</dbReference>
<dbReference type="InterPro" id="IPR003593">
    <property type="entry name" value="AAA+_ATPase"/>
</dbReference>
<dbReference type="AlphaFoldDB" id="A0A1H1EPH6"/>
<dbReference type="Proteomes" id="UP000181917">
    <property type="component" value="Unassembled WGS sequence"/>
</dbReference>
<dbReference type="InterPro" id="IPR027417">
    <property type="entry name" value="P-loop_NTPase"/>
</dbReference>
<dbReference type="FunFam" id="3.40.50.300:FF:000011">
    <property type="entry name" value="Putative ABC transporter ATP-binding component"/>
    <property type="match status" value="1"/>
</dbReference>
<evidence type="ECO:0000313" key="4">
    <source>
        <dbReference type="EMBL" id="SDQ90006.1"/>
    </source>
</evidence>
<feature type="domain" description="ABC transporter" evidence="3">
    <location>
        <begin position="18"/>
        <end position="284"/>
    </location>
</feature>
<dbReference type="Gene3D" id="3.40.50.300">
    <property type="entry name" value="P-loop containing nucleotide triphosphate hydrolases"/>
    <property type="match status" value="2"/>
</dbReference>
<dbReference type="EMBL" id="FNKH01000002">
    <property type="protein sequence ID" value="SDQ90006.1"/>
    <property type="molecule type" value="Genomic_DNA"/>
</dbReference>
<dbReference type="CDD" id="cd03221">
    <property type="entry name" value="ABCF_EF-3"/>
    <property type="match status" value="1"/>
</dbReference>
<dbReference type="PANTHER" id="PTHR42855">
    <property type="entry name" value="ABC TRANSPORTER ATP-BINDING SUBUNIT"/>
    <property type="match status" value="1"/>
</dbReference>
<dbReference type="PANTHER" id="PTHR42855:SF2">
    <property type="entry name" value="DRUG RESISTANCE ABC TRANSPORTER,ATP-BINDING PROTEIN"/>
    <property type="match status" value="1"/>
</dbReference>
<dbReference type="Pfam" id="PF00005">
    <property type="entry name" value="ABC_tran"/>
    <property type="match status" value="2"/>
</dbReference>
<dbReference type="STRING" id="37928.SAMN04489742_3007"/>
<dbReference type="SMART" id="SM00382">
    <property type="entry name" value="AAA"/>
    <property type="match status" value="2"/>
</dbReference>
<proteinExistence type="predicted"/>
<keyword evidence="1" id="KW-0547">Nucleotide-binding</keyword>